<comment type="caution">
    <text evidence="2">The sequence shown here is derived from an EMBL/GenBank/DDBJ whole genome shotgun (WGS) entry which is preliminary data.</text>
</comment>
<reference evidence="2 3" key="2">
    <citation type="submission" date="2020-06" db="EMBL/GenBank/DDBJ databases">
        <title>Antribacter stalactiti gen. nov., sp. nov., a new member of the family Nacardiaceae isolated from a cave.</title>
        <authorList>
            <person name="Kim I.S."/>
        </authorList>
    </citation>
    <scope>NUCLEOTIDE SEQUENCE [LARGE SCALE GENOMIC DNA]</scope>
    <source>
        <strain evidence="2 3">YC2-7</strain>
    </source>
</reference>
<organism evidence="2 3">
    <name type="scientific">Antrihabitans stalactiti</name>
    <dbReference type="NCBI Taxonomy" id="2584121"/>
    <lineage>
        <taxon>Bacteria</taxon>
        <taxon>Bacillati</taxon>
        <taxon>Actinomycetota</taxon>
        <taxon>Actinomycetes</taxon>
        <taxon>Mycobacteriales</taxon>
        <taxon>Nocardiaceae</taxon>
        <taxon>Antrihabitans</taxon>
    </lineage>
</organism>
<dbReference type="InterPro" id="IPR010767">
    <property type="entry name" value="Phage_CGC-2007_Cje0229"/>
</dbReference>
<keyword evidence="1" id="KW-0472">Membrane</keyword>
<keyword evidence="1" id="KW-0812">Transmembrane</keyword>
<evidence type="ECO:0000256" key="1">
    <source>
        <dbReference type="SAM" id="Phobius"/>
    </source>
</evidence>
<name>A0A848K870_9NOCA</name>
<evidence type="ECO:0000313" key="2">
    <source>
        <dbReference type="EMBL" id="NMN93588.1"/>
    </source>
</evidence>
<reference evidence="2 3" key="1">
    <citation type="submission" date="2019-05" db="EMBL/GenBank/DDBJ databases">
        <authorList>
            <person name="Lee S.D."/>
        </authorList>
    </citation>
    <scope>NUCLEOTIDE SEQUENCE [LARGE SCALE GENOMIC DNA]</scope>
    <source>
        <strain evidence="2 3">YC2-7</strain>
    </source>
</reference>
<dbReference type="AlphaFoldDB" id="A0A848K870"/>
<evidence type="ECO:0000313" key="3">
    <source>
        <dbReference type="Proteomes" id="UP000535543"/>
    </source>
</evidence>
<sequence>MIASPKSDGSSKSWIRASIRTSIGRRASSSRIRTRLVARPNLISLNHSPRNLETFPIAWFDAAERRSVPSELNALSDSAHRLPLVFLTTLHVAHVDSNTWKLTSPLVWQGKVDYFVIRKDFLTDFASIPKPIRWLLDSAGGNSEAAVLHDAVWRESKKKSDRRVDPWDADGMFRRALRETGTPALTRGIMWFGVRVGAVFGGRFGVSGPPIAVKLLQLIGMFVVGIVAVLAPTLVAALGLVVYWVINWLISAIWIVYERRRHFPTNLPWPLGSPRTGRNKSTHDEPPHEYLNIVDVADPRAQGLLDLITVGNGVIDDTDVEHLLGIVTPPPSAESADRPWDLG</sequence>
<protein>
    <submittedName>
        <fullName evidence="2">DUF1353 domain-containing protein</fullName>
    </submittedName>
</protein>
<gene>
    <name evidence="2" type="ORF">FGL95_00875</name>
</gene>
<dbReference type="Pfam" id="PF07087">
    <property type="entry name" value="DUF1353"/>
    <property type="match status" value="1"/>
</dbReference>
<dbReference type="EMBL" id="VCQU01000001">
    <property type="protein sequence ID" value="NMN93588.1"/>
    <property type="molecule type" value="Genomic_DNA"/>
</dbReference>
<keyword evidence="3" id="KW-1185">Reference proteome</keyword>
<proteinExistence type="predicted"/>
<dbReference type="Proteomes" id="UP000535543">
    <property type="component" value="Unassembled WGS sequence"/>
</dbReference>
<keyword evidence="1" id="KW-1133">Transmembrane helix</keyword>
<accession>A0A848K870</accession>
<feature type="transmembrane region" description="Helical" evidence="1">
    <location>
        <begin position="211"/>
        <end position="231"/>
    </location>
</feature>
<feature type="transmembrane region" description="Helical" evidence="1">
    <location>
        <begin position="237"/>
        <end position="257"/>
    </location>
</feature>